<feature type="compositionally biased region" description="Polar residues" evidence="1">
    <location>
        <begin position="154"/>
        <end position="163"/>
    </location>
</feature>
<dbReference type="AlphaFoldDB" id="A0A6M3MB80"/>
<organism evidence="3">
    <name type="scientific">viral metagenome</name>
    <dbReference type="NCBI Taxonomy" id="1070528"/>
    <lineage>
        <taxon>unclassified sequences</taxon>
        <taxon>metagenomes</taxon>
        <taxon>organismal metagenomes</taxon>
    </lineage>
</organism>
<dbReference type="InterPro" id="IPR007499">
    <property type="entry name" value="ERF_bacteria_virus"/>
</dbReference>
<reference evidence="3" key="1">
    <citation type="submission" date="2020-03" db="EMBL/GenBank/DDBJ databases">
        <title>The deep terrestrial virosphere.</title>
        <authorList>
            <person name="Holmfeldt K."/>
            <person name="Nilsson E."/>
            <person name="Simone D."/>
            <person name="Lopez-Fernandez M."/>
            <person name="Wu X."/>
            <person name="de Brujin I."/>
            <person name="Lundin D."/>
            <person name="Andersson A."/>
            <person name="Bertilsson S."/>
            <person name="Dopson M."/>
        </authorList>
    </citation>
    <scope>NUCLEOTIDE SEQUENCE</scope>
    <source>
        <strain evidence="2">MM171A01652</strain>
        <strain evidence="3">MM171B01257</strain>
    </source>
</reference>
<evidence type="ECO:0000313" key="2">
    <source>
        <dbReference type="EMBL" id="QJA98652.1"/>
    </source>
</evidence>
<feature type="region of interest" description="Disordered" evidence="1">
    <location>
        <begin position="142"/>
        <end position="183"/>
    </location>
</feature>
<protein>
    <submittedName>
        <fullName evidence="3">Putative Erf family protein</fullName>
    </submittedName>
</protein>
<name>A0A6M3MB80_9ZZZZ</name>
<gene>
    <name evidence="2" type="ORF">MM171A01652_0003</name>
    <name evidence="3" type="ORF">MM171B01257_0002</name>
</gene>
<evidence type="ECO:0000313" key="3">
    <source>
        <dbReference type="EMBL" id="QJB02456.1"/>
    </source>
</evidence>
<sequence>MMIPIERREQTGGQLLAETTRSESIKELVSALAKAQGQMQGAEKKSENPFFKKPYADIASVWETCRQPLSQNGLAVIQTTEPTDDHTVCLITTLAHSSGEWVSSKLKMKPVKDDPQGIGSCITYARRYSLMAMVGIAPEDDDAETAMGRDKGKSSQTLTQSPDNIKLKDVLNRGNNGDGEKHKVTRTEVGGMLIELTGGKEAAKAKLTELTSFVGENGDTIVGKTSLKDISDKQLLVIYGKVKKLLADKKGDGTINAINSKTKIKPELTDEPDEAFPGGVEVADEPTELTLAQERVAEIPSELLKLARAELKITKAIPELDNETCLALSKRSNIIADRKSS</sequence>
<dbReference type="EMBL" id="MT143598">
    <property type="protein sequence ID" value="QJA98652.1"/>
    <property type="molecule type" value="Genomic_DNA"/>
</dbReference>
<evidence type="ECO:0000256" key="1">
    <source>
        <dbReference type="SAM" id="MobiDB-lite"/>
    </source>
</evidence>
<accession>A0A6M3MB80</accession>
<dbReference type="EMBL" id="MT143785">
    <property type="protein sequence ID" value="QJB02456.1"/>
    <property type="molecule type" value="Genomic_DNA"/>
</dbReference>
<dbReference type="Pfam" id="PF04404">
    <property type="entry name" value="ERF"/>
    <property type="match status" value="1"/>
</dbReference>
<proteinExistence type="predicted"/>